<accession>A0A412IWY6</accession>
<keyword evidence="6" id="KW-0175">Coiled coil</keyword>
<name>A0A412IWY6_9FIRM</name>
<feature type="transmembrane region" description="Helical" evidence="7">
    <location>
        <begin position="726"/>
        <end position="746"/>
    </location>
</feature>
<reference evidence="10 11" key="1">
    <citation type="submission" date="2018-08" db="EMBL/GenBank/DDBJ databases">
        <title>A genome reference for cultivated species of the human gut microbiota.</title>
        <authorList>
            <person name="Zou Y."/>
            <person name="Xue W."/>
            <person name="Luo G."/>
        </authorList>
    </citation>
    <scope>NUCLEOTIDE SEQUENCE [LARGE SCALE GENOMIC DNA]</scope>
    <source>
        <strain evidence="10 11">AF22-10AC</strain>
    </source>
</reference>
<organism evidence="10 11">
    <name type="scientific">Holdemanella biformis</name>
    <dbReference type="NCBI Taxonomy" id="1735"/>
    <lineage>
        <taxon>Bacteria</taxon>
        <taxon>Bacillati</taxon>
        <taxon>Bacillota</taxon>
        <taxon>Erysipelotrichia</taxon>
        <taxon>Erysipelotrichales</taxon>
        <taxon>Erysipelotrichaceae</taxon>
        <taxon>Holdemanella</taxon>
    </lineage>
</organism>
<comment type="caution">
    <text evidence="10">The sequence shown here is derived from an EMBL/GenBank/DDBJ whole genome shotgun (WGS) entry which is preliminary data.</text>
</comment>
<evidence type="ECO:0000256" key="1">
    <source>
        <dbReference type="ARBA" id="ARBA00004651"/>
    </source>
</evidence>
<protein>
    <submittedName>
        <fullName evidence="10">ABC transporter permease</fullName>
    </submittedName>
</protein>
<feature type="domain" description="ABC3 transporter permease C-terminal" evidence="8">
    <location>
        <begin position="953"/>
        <end position="1058"/>
    </location>
</feature>
<feature type="domain" description="MacB-like periplasmic core" evidence="9">
    <location>
        <begin position="730"/>
        <end position="879"/>
    </location>
</feature>
<feature type="transmembrane region" description="Helical" evidence="7">
    <location>
        <begin position="648"/>
        <end position="674"/>
    </location>
</feature>
<gene>
    <name evidence="10" type="ORF">DWX92_10605</name>
</gene>
<feature type="transmembrane region" description="Helical" evidence="7">
    <location>
        <begin position="560"/>
        <end position="578"/>
    </location>
</feature>
<evidence type="ECO:0000259" key="9">
    <source>
        <dbReference type="Pfam" id="PF12704"/>
    </source>
</evidence>
<sequence>MPATYLKDIFREIKISLGRFLSILCIVAIGVAFFAGIKASAPDMKNSADTYFDKYNVQDIQVYSTIGLTKKDVAAIKKIKGVKSVQPSFSMDTLSQIDSTQMVIKVISYGIDQKMNKVRVVEGRMPERENECLVEASSATNKLYGTFRIGDTIKLQSGTDDALSKSLKRTKYKIVGTCYNPNYLSYEKGSSNIGSGTVNSFIYIQNTNVLKDYYTEVDVCVKGAKDLDCYSDEYFDVVDPVLKKIKKISNKQINARIQSYQSELDEKKQEATDKFKDAENQFNDAQNKIDSGLSEIQSNELKLQNSKDQINQGWNEYYANLQVLDNIPTLQNAIAQIEESEKKLPELLSQKEQVENGLQQINAEGDLNTKRTLIQNAIDFIDIALKKLENYPDSSDAETIRIKLNEKKELLQGQLSLIDQAIAKKAELEAILPQIQSGIEQIQAGVAKKAELQSQLNQLLNAKNELNNAYVSLINGQAQYEDGVSKIEDAKNELNKSIEQLTLSKAEFNIQKHDALRELSDAQLEIDKMEGKWIVLDRNSHYSYRDYGACADRMDGIAKVFPVFFFLVAALVCMTTMTRMVDEQRNEMGTLKALGYSKLQIASKYIIYALIASILGSILGCSLGMYLFPTVIFNAWNTLYNIDQIKFLFQPGLILLASGSVTGITLLATLYSIYSELIEMPSQLMRPKAAKAGKKILLERITFIWKRLSFLQKVTARNIFRYKKRFFMTIIGIAGCSALLVAGFGINDSISDIVNQQYNVIYHYDATVSAKTSEITSQIKSLKGVKDVYEEDHLAVTTKIENKDISTTVHIISNDKKFKDFCTLFNGNNEFDLDDSSVLISQKMATKLNKKAGDTIKIKDANNKVIKAKIKGVFTNYVGHHIYASESLYKSWNTNAKTTHIYLIKSKKTTKKFERNLGNKIMNIDGVQSVTFYSSLQKNFKDMIKSISYIVVVLVISAACLAFVVLYNLSNVNISERKREIATIKVLGFTRKEVDAYINRETILLTILGSLIGLGIGIGLHHLIMNLAEMDDIMFGRTINSISYVISFVMTIGFNAIINLCMHKKLNNIQMVESLKAVE</sequence>
<keyword evidence="3 7" id="KW-0812">Transmembrane</keyword>
<dbReference type="RefSeq" id="WP_118320577.1">
    <property type="nucleotide sequence ID" value="NZ_QRVM01000065.1"/>
</dbReference>
<keyword evidence="4 7" id="KW-1133">Transmembrane helix</keyword>
<evidence type="ECO:0000256" key="2">
    <source>
        <dbReference type="ARBA" id="ARBA00022475"/>
    </source>
</evidence>
<evidence type="ECO:0000256" key="4">
    <source>
        <dbReference type="ARBA" id="ARBA00022989"/>
    </source>
</evidence>
<dbReference type="EMBL" id="QRVM01000065">
    <property type="protein sequence ID" value="RGS44573.1"/>
    <property type="molecule type" value="Genomic_DNA"/>
</dbReference>
<keyword evidence="5 7" id="KW-0472">Membrane</keyword>
<evidence type="ECO:0000313" key="11">
    <source>
        <dbReference type="Proteomes" id="UP000285274"/>
    </source>
</evidence>
<evidence type="ECO:0000256" key="7">
    <source>
        <dbReference type="SAM" id="Phobius"/>
    </source>
</evidence>
<evidence type="ECO:0000256" key="5">
    <source>
        <dbReference type="ARBA" id="ARBA00023136"/>
    </source>
</evidence>
<dbReference type="Pfam" id="PF12704">
    <property type="entry name" value="MacB_PCD"/>
    <property type="match status" value="2"/>
</dbReference>
<evidence type="ECO:0000259" key="8">
    <source>
        <dbReference type="Pfam" id="PF02687"/>
    </source>
</evidence>
<feature type="coiled-coil region" evidence="6">
    <location>
        <begin position="449"/>
        <end position="532"/>
    </location>
</feature>
<evidence type="ECO:0000313" key="10">
    <source>
        <dbReference type="EMBL" id="RGS44573.1"/>
    </source>
</evidence>
<feature type="transmembrane region" description="Helical" evidence="7">
    <location>
        <begin position="1002"/>
        <end position="1024"/>
    </location>
</feature>
<feature type="transmembrane region" description="Helical" evidence="7">
    <location>
        <begin position="1044"/>
        <end position="1062"/>
    </location>
</feature>
<comment type="subcellular location">
    <subcellularLocation>
        <location evidence="1">Cell membrane</location>
        <topology evidence="1">Multi-pass membrane protein</topology>
    </subcellularLocation>
</comment>
<dbReference type="InterPro" id="IPR025857">
    <property type="entry name" value="MacB_PCD"/>
</dbReference>
<feature type="domain" description="MacB-like periplasmic core" evidence="9">
    <location>
        <begin position="25"/>
        <end position="223"/>
    </location>
</feature>
<feature type="coiled-coil region" evidence="6">
    <location>
        <begin position="330"/>
        <end position="364"/>
    </location>
</feature>
<dbReference type="GO" id="GO:0005886">
    <property type="term" value="C:plasma membrane"/>
    <property type="evidence" value="ECO:0007669"/>
    <property type="project" value="UniProtKB-SubCell"/>
</dbReference>
<dbReference type="Proteomes" id="UP000285274">
    <property type="component" value="Unassembled WGS sequence"/>
</dbReference>
<feature type="transmembrane region" description="Helical" evidence="7">
    <location>
        <begin position="20"/>
        <end position="37"/>
    </location>
</feature>
<evidence type="ECO:0000256" key="6">
    <source>
        <dbReference type="SAM" id="Coils"/>
    </source>
</evidence>
<proteinExistence type="predicted"/>
<feature type="transmembrane region" description="Helical" evidence="7">
    <location>
        <begin position="605"/>
        <end position="628"/>
    </location>
</feature>
<feature type="domain" description="ABC3 transporter permease C-terminal" evidence="8">
    <location>
        <begin position="560"/>
        <end position="674"/>
    </location>
</feature>
<evidence type="ECO:0000256" key="3">
    <source>
        <dbReference type="ARBA" id="ARBA00022692"/>
    </source>
</evidence>
<feature type="transmembrane region" description="Helical" evidence="7">
    <location>
        <begin position="947"/>
        <end position="969"/>
    </location>
</feature>
<dbReference type="PANTHER" id="PTHR30287:SF1">
    <property type="entry name" value="INNER MEMBRANE PROTEIN"/>
    <property type="match status" value="1"/>
</dbReference>
<dbReference type="AlphaFoldDB" id="A0A412IWY6"/>
<dbReference type="PANTHER" id="PTHR30287">
    <property type="entry name" value="MEMBRANE COMPONENT OF PREDICTED ABC SUPERFAMILY METABOLITE UPTAKE TRANSPORTER"/>
    <property type="match status" value="1"/>
</dbReference>
<feature type="coiled-coil region" evidence="6">
    <location>
        <begin position="250"/>
        <end position="295"/>
    </location>
</feature>
<keyword evidence="2" id="KW-1003">Cell membrane</keyword>
<dbReference type="InterPro" id="IPR003838">
    <property type="entry name" value="ABC3_permease_C"/>
</dbReference>
<dbReference type="Pfam" id="PF02687">
    <property type="entry name" value="FtsX"/>
    <property type="match status" value="2"/>
</dbReference>
<dbReference type="InterPro" id="IPR038766">
    <property type="entry name" value="Membrane_comp_ABC_pdt"/>
</dbReference>